<protein>
    <submittedName>
        <fullName evidence="3">Methionyl-tRNA formyltransferase</fullName>
        <ecNumber evidence="3">2.1.2.9</ecNumber>
    </submittedName>
</protein>
<dbReference type="PROSITE" id="PS00373">
    <property type="entry name" value="GART"/>
    <property type="match status" value="1"/>
</dbReference>
<dbReference type="Pfam" id="PF00551">
    <property type="entry name" value="Formyl_trans_N"/>
    <property type="match status" value="1"/>
</dbReference>
<organism evidence="3 4">
    <name type="scientific">Acetobacterium wieringae</name>
    <dbReference type="NCBI Taxonomy" id="52694"/>
    <lineage>
        <taxon>Bacteria</taxon>
        <taxon>Bacillati</taxon>
        <taxon>Bacillota</taxon>
        <taxon>Clostridia</taxon>
        <taxon>Eubacteriales</taxon>
        <taxon>Eubacteriaceae</taxon>
        <taxon>Acetobacterium</taxon>
    </lineage>
</organism>
<dbReference type="PANTHER" id="PTHR11138">
    <property type="entry name" value="METHIONYL-TRNA FORMYLTRANSFERASE"/>
    <property type="match status" value="1"/>
</dbReference>
<dbReference type="GO" id="GO:0004479">
    <property type="term" value="F:methionyl-tRNA formyltransferase activity"/>
    <property type="evidence" value="ECO:0007669"/>
    <property type="project" value="UniProtKB-EC"/>
</dbReference>
<dbReference type="RefSeq" id="WP_070371920.1">
    <property type="nucleotide sequence ID" value="NZ_LKEU01000035.1"/>
</dbReference>
<dbReference type="InterPro" id="IPR005793">
    <property type="entry name" value="Formyl_trans_C"/>
</dbReference>
<evidence type="ECO:0000259" key="2">
    <source>
        <dbReference type="Pfam" id="PF02911"/>
    </source>
</evidence>
<dbReference type="InterPro" id="IPR001555">
    <property type="entry name" value="GART_AS"/>
</dbReference>
<dbReference type="Proteomes" id="UP000176244">
    <property type="component" value="Unassembled WGS sequence"/>
</dbReference>
<dbReference type="Gene3D" id="3.40.50.12230">
    <property type="match status" value="1"/>
</dbReference>
<keyword evidence="3" id="KW-0808">Transferase</keyword>
<comment type="caution">
    <text evidence="3">The sequence shown here is derived from an EMBL/GenBank/DDBJ whole genome shotgun (WGS) entry which is preliminary data.</text>
</comment>
<dbReference type="InterPro" id="IPR002376">
    <property type="entry name" value="Formyl_transf_N"/>
</dbReference>
<dbReference type="AlphaFoldDB" id="A0A1F2PH23"/>
<dbReference type="SUPFAM" id="SSF53328">
    <property type="entry name" value="Formyltransferase"/>
    <property type="match status" value="1"/>
</dbReference>
<dbReference type="PANTHER" id="PTHR11138:SF5">
    <property type="entry name" value="METHIONYL-TRNA FORMYLTRANSFERASE, MITOCHONDRIAL"/>
    <property type="match status" value="1"/>
</dbReference>
<dbReference type="InterPro" id="IPR036477">
    <property type="entry name" value="Formyl_transf_N_sf"/>
</dbReference>
<proteinExistence type="predicted"/>
<dbReference type="EC" id="2.1.2.9" evidence="3"/>
<dbReference type="EMBL" id="LKEU01000035">
    <property type="protein sequence ID" value="OFV70016.1"/>
    <property type="molecule type" value="Genomic_DNA"/>
</dbReference>
<evidence type="ECO:0000313" key="4">
    <source>
        <dbReference type="Proteomes" id="UP000176244"/>
    </source>
</evidence>
<feature type="domain" description="Formyl transferase N-terminal" evidence="1">
    <location>
        <begin position="42"/>
        <end position="165"/>
    </location>
</feature>
<sequence>MSKLKIGYFGDGVWAHNALKMLLDDSGIEIMFVCGRFKESDQVLKKMAEKNKIVFITEENINTVSFIKKIDKYNCDLLVSMSFDQIFKKDVINLCPHKLINCHAGKLPFYRGRNVLNWALINGEKEFGITVHYVDEGIDTGDIIVQKTFRIDQNDNYGDVLKIAHVECANLLYDAVTKIKDDRIIPIKQKDIHPVGFYCGIRKNGDERIDWNQESEKIFNFIRGIAKPGPVARSYINDSEIKINRASLIDEAPTYIGIPGQVVGKYKDTFVVKTRDTMLEIIEFDCDVRVQIGDRLI</sequence>
<name>A0A1F2PH23_9FIRM</name>
<evidence type="ECO:0000313" key="3">
    <source>
        <dbReference type="EMBL" id="OFV70016.1"/>
    </source>
</evidence>
<gene>
    <name evidence="3" type="primary">fmt_2</name>
    <name evidence="3" type="ORF">ACWI_26580</name>
</gene>
<dbReference type="CDD" id="cd08369">
    <property type="entry name" value="FMT_core"/>
    <property type="match status" value="1"/>
</dbReference>
<dbReference type="OrthoDB" id="9806170at2"/>
<dbReference type="SUPFAM" id="SSF50486">
    <property type="entry name" value="FMT C-terminal domain-like"/>
    <property type="match status" value="1"/>
</dbReference>
<accession>A0A1F2PH23</accession>
<dbReference type="Pfam" id="PF02911">
    <property type="entry name" value="Formyl_trans_C"/>
    <property type="match status" value="1"/>
</dbReference>
<evidence type="ECO:0000259" key="1">
    <source>
        <dbReference type="Pfam" id="PF00551"/>
    </source>
</evidence>
<dbReference type="GO" id="GO:0005829">
    <property type="term" value="C:cytosol"/>
    <property type="evidence" value="ECO:0007669"/>
    <property type="project" value="TreeGrafter"/>
</dbReference>
<reference evidence="3 4" key="1">
    <citation type="submission" date="2015-09" db="EMBL/GenBank/DDBJ databases">
        <title>Genome sequence of Acetobacterium wieringae DSM 1911.</title>
        <authorList>
            <person name="Poehlein A."/>
            <person name="Bengelsdorf F.R."/>
            <person name="Schiel-Bengelsdorf B."/>
            <person name="Duerre P."/>
            <person name="Daniel R."/>
        </authorList>
    </citation>
    <scope>NUCLEOTIDE SEQUENCE [LARGE SCALE GENOMIC DNA]</scope>
    <source>
        <strain evidence="3 4">DSM 1911</strain>
    </source>
</reference>
<dbReference type="InterPro" id="IPR011034">
    <property type="entry name" value="Formyl_transferase-like_C_sf"/>
</dbReference>
<feature type="domain" description="Formyl transferase C-terminal" evidence="2">
    <location>
        <begin position="205"/>
        <end position="283"/>
    </location>
</feature>
<dbReference type="STRING" id="52694.ACWI_26580"/>